<feature type="region of interest" description="Disordered" evidence="4">
    <location>
        <begin position="388"/>
        <end position="419"/>
    </location>
</feature>
<keyword evidence="2" id="KW-0328">Glycosyltransferase</keyword>
<dbReference type="SUPFAM" id="SSF53756">
    <property type="entry name" value="UDP-Glycosyltransferase/glycogen phosphorylase"/>
    <property type="match status" value="1"/>
</dbReference>
<keyword evidence="3" id="KW-0808">Transferase</keyword>
<sequence length="419" mass="43371">MRALHIITGLGVGGAEQQLRLLLRRLPLECDVVTLTNPGPVADGLRADGVRVHHLGMGGNRDLGALPRLAALIRRGGYGLVHTHLYRACVYGRLAARLAGVAAVATEHSLGGAEIEGRPLTGGARALYLGTERLGSATVAVSHTVADRLRAWGVPADRIHVVPNGIDAVRFRFDPRTRAAARAALGVPADAFAVGGVGRLVPGKRFDEVVRAVAALEDTVLLLAGDGPERGPLEALAARLGVSDRVRFLGECDAEPVTPRVVPQGSAGPPVTVPGLLCAVDVFVSASREEAFGLAVVEALAAGLPVLYGVCPAVEDLPPDRSPGARRVDAAAGPLAAALRRERAAGPRRLAPPPAVHHYDIARCGERLMDIYAGVLAAPAHRPSLTPPTFAPAIATPTAPTARTAPTASTASTAKRART</sequence>
<evidence type="ECO:0000259" key="5">
    <source>
        <dbReference type="Pfam" id="PF13439"/>
    </source>
</evidence>
<name>A0ABQ5NVE9_9ACTN</name>
<feature type="domain" description="Glycosyltransferase subfamily 4-like N-terminal" evidence="5">
    <location>
        <begin position="12"/>
        <end position="168"/>
    </location>
</feature>
<protein>
    <recommendedName>
        <fullName evidence="1">D-inositol 3-phosphate glycosyltransferase</fullName>
    </recommendedName>
</protein>
<organism evidence="6 7">
    <name type="scientific">Streptomyces yaizuensis</name>
    <dbReference type="NCBI Taxonomy" id="2989713"/>
    <lineage>
        <taxon>Bacteria</taxon>
        <taxon>Bacillati</taxon>
        <taxon>Actinomycetota</taxon>
        <taxon>Actinomycetes</taxon>
        <taxon>Kitasatosporales</taxon>
        <taxon>Streptomycetaceae</taxon>
        <taxon>Streptomyces</taxon>
    </lineage>
</organism>
<comment type="caution">
    <text evidence="6">The sequence shown here is derived from an EMBL/GenBank/DDBJ whole genome shotgun (WGS) entry which is preliminary data.</text>
</comment>
<feature type="compositionally biased region" description="Low complexity" evidence="4">
    <location>
        <begin position="391"/>
        <end position="419"/>
    </location>
</feature>
<reference evidence="6 7" key="1">
    <citation type="submission" date="2022-10" db="EMBL/GenBank/DDBJ databases">
        <title>Draft genome sequence of Streptomyces sp. YSPA8.</title>
        <authorList>
            <person name="Moriuchi R."/>
            <person name="Dohra H."/>
            <person name="Yamamura H."/>
            <person name="Kodani S."/>
        </authorList>
    </citation>
    <scope>NUCLEOTIDE SEQUENCE [LARGE SCALE GENOMIC DNA]</scope>
    <source>
        <strain evidence="6 7">YSPA8</strain>
    </source>
</reference>
<dbReference type="InterPro" id="IPR028098">
    <property type="entry name" value="Glyco_trans_4-like_N"/>
</dbReference>
<evidence type="ECO:0000256" key="1">
    <source>
        <dbReference type="ARBA" id="ARBA00021292"/>
    </source>
</evidence>
<evidence type="ECO:0000256" key="2">
    <source>
        <dbReference type="ARBA" id="ARBA00022676"/>
    </source>
</evidence>
<dbReference type="EMBL" id="BSBI01000003">
    <property type="protein sequence ID" value="GLF94349.1"/>
    <property type="molecule type" value="Genomic_DNA"/>
</dbReference>
<dbReference type="Pfam" id="PF13439">
    <property type="entry name" value="Glyco_transf_4"/>
    <property type="match status" value="1"/>
</dbReference>
<dbReference type="PANTHER" id="PTHR12526">
    <property type="entry name" value="GLYCOSYLTRANSFERASE"/>
    <property type="match status" value="1"/>
</dbReference>
<accession>A0ABQ5NVE9</accession>
<proteinExistence type="predicted"/>
<dbReference type="PANTHER" id="PTHR12526:SF635">
    <property type="entry name" value="GLYCOSYL TRANSFERASE GROUP 1"/>
    <property type="match status" value="1"/>
</dbReference>
<evidence type="ECO:0000313" key="6">
    <source>
        <dbReference type="EMBL" id="GLF94349.1"/>
    </source>
</evidence>
<dbReference type="RefSeq" id="WP_323446446.1">
    <property type="nucleotide sequence ID" value="NZ_BSBI01000003.1"/>
</dbReference>
<evidence type="ECO:0000256" key="3">
    <source>
        <dbReference type="ARBA" id="ARBA00022679"/>
    </source>
</evidence>
<keyword evidence="7" id="KW-1185">Reference proteome</keyword>
<dbReference type="Proteomes" id="UP001291653">
    <property type="component" value="Unassembled WGS sequence"/>
</dbReference>
<evidence type="ECO:0000313" key="7">
    <source>
        <dbReference type="Proteomes" id="UP001291653"/>
    </source>
</evidence>
<evidence type="ECO:0000256" key="4">
    <source>
        <dbReference type="SAM" id="MobiDB-lite"/>
    </source>
</evidence>
<gene>
    <name evidence="6" type="ORF">SYYSPA8_08650</name>
</gene>
<dbReference type="Pfam" id="PF13692">
    <property type="entry name" value="Glyco_trans_1_4"/>
    <property type="match status" value="1"/>
</dbReference>
<dbReference type="Gene3D" id="3.40.50.2000">
    <property type="entry name" value="Glycogen Phosphorylase B"/>
    <property type="match status" value="2"/>
</dbReference>